<evidence type="ECO:0000256" key="3">
    <source>
        <dbReference type="ARBA" id="ARBA00022630"/>
    </source>
</evidence>
<dbReference type="Proteomes" id="UP001243330">
    <property type="component" value="Unassembled WGS sequence"/>
</dbReference>
<sequence>MNRHEDRLRWDAAWTPFHHDRIYVDLKPDRSQPWFPLISSEDHNRQISSNPTTLSGRRNTSPSSPIAMSAPPVPAGATPAGAAAVDFMALNKKYTEEKEKRLRADGNGQYVELEKDERFRKLAEDPWVDHAKLNAQPPNLKDGDEVKVVILGAGFGGLLYAIRFIQAGLRAEDIRLVDVAGGFGGTWYWNRYPGLMCDIESYTYMPLLEETGYVPKHRYSYGPELMAHAERMAEMWNLTDKGVFRSQIRSYEWDDEAKRWDVVVEQGRGPGDEPVTMKVRSQFVVLANGVLNHPKLAKNLEAFEGDMFHTARWNYGVTGGLGTAPENPQLTGLEGKRVGIIGTGATAVQVVPQLAKWAKELYVFQRTPSAVDERGQRPTDPEEFKTKIATGRGWQRKRTENFNEWITGGEPGENLVNDGWTTLKAYKAIIGGPHDAPLKMEDIPGHLGNMMALDTPRSERLRQRVESIVEDKKTAEGLKAWYPGWCKRPTFHDDYLPAFNLPHVHLVDTEGKGVDHATKDGLVVGGTEYPLDVIVLGTGYRPPGENMAEPSSQSNMTIKGRGGQLISEKWLTKGPSTLHGVLTNGFPNLFLTGPMQMGASSNFAYVTDIAAQHSAYILGEAMRRAGKSTDKVVIESTVDGEEGYAAKIMMHAAWFAGIATCTPSYITNEGEQTKPEDQMKKMRGAPFPTGMNNYTKFLEEWRAEGSLKGVDITA</sequence>
<keyword evidence="6" id="KW-0560">Oxidoreductase</keyword>
<evidence type="ECO:0000313" key="8">
    <source>
        <dbReference type="EMBL" id="KAK1855142.1"/>
    </source>
</evidence>
<comment type="cofactor">
    <cofactor evidence="1">
        <name>FAD</name>
        <dbReference type="ChEBI" id="CHEBI:57692"/>
    </cofactor>
</comment>
<dbReference type="PANTHER" id="PTHR43098:SF2">
    <property type="entry name" value="FAD-BINDING MONOOXYGENASE AUSB-RELATED"/>
    <property type="match status" value="1"/>
</dbReference>
<feature type="compositionally biased region" description="Polar residues" evidence="7">
    <location>
        <begin position="46"/>
        <end position="60"/>
    </location>
</feature>
<dbReference type="InterPro" id="IPR050775">
    <property type="entry name" value="FAD-binding_Monooxygenases"/>
</dbReference>
<dbReference type="GO" id="GO:0004497">
    <property type="term" value="F:monooxygenase activity"/>
    <property type="evidence" value="ECO:0007669"/>
    <property type="project" value="UniProtKB-KW"/>
</dbReference>
<accession>A0AAD9AXC4</accession>
<feature type="compositionally biased region" description="Low complexity" evidence="7">
    <location>
        <begin position="61"/>
        <end position="74"/>
    </location>
</feature>
<evidence type="ECO:0000256" key="6">
    <source>
        <dbReference type="ARBA" id="ARBA00023002"/>
    </source>
</evidence>
<feature type="region of interest" description="Disordered" evidence="7">
    <location>
        <begin position="36"/>
        <end position="74"/>
    </location>
</feature>
<keyword evidence="4" id="KW-0274">FAD</keyword>
<evidence type="ECO:0000313" key="9">
    <source>
        <dbReference type="Proteomes" id="UP001243330"/>
    </source>
</evidence>
<gene>
    <name evidence="8" type="ORF">CCHR01_02175</name>
</gene>
<keyword evidence="9" id="KW-1185">Reference proteome</keyword>
<keyword evidence="3" id="KW-0285">Flavoprotein</keyword>
<dbReference type="PANTHER" id="PTHR43098">
    <property type="entry name" value="L-ORNITHINE N(5)-MONOOXYGENASE-RELATED"/>
    <property type="match status" value="1"/>
</dbReference>
<keyword evidence="8" id="KW-0503">Monooxygenase</keyword>
<dbReference type="Gene3D" id="3.50.50.60">
    <property type="entry name" value="FAD/NAD(P)-binding domain"/>
    <property type="match status" value="2"/>
</dbReference>
<reference evidence="8" key="1">
    <citation type="submission" date="2023-01" db="EMBL/GenBank/DDBJ databases">
        <title>Colletotrichum chrysophilum M932 genome sequence.</title>
        <authorList>
            <person name="Baroncelli R."/>
        </authorList>
    </citation>
    <scope>NUCLEOTIDE SEQUENCE</scope>
    <source>
        <strain evidence="8">M932</strain>
    </source>
</reference>
<evidence type="ECO:0000256" key="5">
    <source>
        <dbReference type="ARBA" id="ARBA00022857"/>
    </source>
</evidence>
<dbReference type="AlphaFoldDB" id="A0AAD9AXC4"/>
<keyword evidence="5" id="KW-0521">NADP</keyword>
<dbReference type="SUPFAM" id="SSF51905">
    <property type="entry name" value="FAD/NAD(P)-binding domain"/>
    <property type="match status" value="1"/>
</dbReference>
<name>A0AAD9AXC4_9PEZI</name>
<organism evidence="8 9">
    <name type="scientific">Colletotrichum chrysophilum</name>
    <dbReference type="NCBI Taxonomy" id="1836956"/>
    <lineage>
        <taxon>Eukaryota</taxon>
        <taxon>Fungi</taxon>
        <taxon>Dikarya</taxon>
        <taxon>Ascomycota</taxon>
        <taxon>Pezizomycotina</taxon>
        <taxon>Sordariomycetes</taxon>
        <taxon>Hypocreomycetidae</taxon>
        <taxon>Glomerellales</taxon>
        <taxon>Glomerellaceae</taxon>
        <taxon>Colletotrichum</taxon>
        <taxon>Colletotrichum gloeosporioides species complex</taxon>
    </lineage>
</organism>
<evidence type="ECO:0000256" key="2">
    <source>
        <dbReference type="ARBA" id="ARBA00010139"/>
    </source>
</evidence>
<dbReference type="EMBL" id="JAQOWY010000025">
    <property type="protein sequence ID" value="KAK1855142.1"/>
    <property type="molecule type" value="Genomic_DNA"/>
</dbReference>
<protein>
    <submittedName>
        <fullName evidence="8">Flavin-binding monooxygenase-like family protein</fullName>
    </submittedName>
</protein>
<proteinExistence type="inferred from homology"/>
<dbReference type="InterPro" id="IPR036188">
    <property type="entry name" value="FAD/NAD-bd_sf"/>
</dbReference>
<evidence type="ECO:0000256" key="1">
    <source>
        <dbReference type="ARBA" id="ARBA00001974"/>
    </source>
</evidence>
<evidence type="ECO:0000256" key="7">
    <source>
        <dbReference type="SAM" id="MobiDB-lite"/>
    </source>
</evidence>
<comment type="similarity">
    <text evidence="2">Belongs to the FAD-binding monooxygenase family.</text>
</comment>
<comment type="caution">
    <text evidence="8">The sequence shown here is derived from an EMBL/GenBank/DDBJ whole genome shotgun (WGS) entry which is preliminary data.</text>
</comment>
<evidence type="ECO:0000256" key="4">
    <source>
        <dbReference type="ARBA" id="ARBA00022827"/>
    </source>
</evidence>